<dbReference type="GeneID" id="70584321"/>
<sequence>MIDKKLWRAYAQIRFHFSALPLKAEFAVITAWNPRSLRLSDNENRQKNQHLQQYLIGYDWVEFLVGGEDFCWYEESFAVCMPLIEAKKLAMKFDQNAIYYVINDELTLHACVGEQRLHLGSLSEKRK</sequence>
<dbReference type="RefSeq" id="WP_078925612.1">
    <property type="nucleotide sequence ID" value="NZ_FUXB01000005.1"/>
</dbReference>
<dbReference type="Proteomes" id="UP000190834">
    <property type="component" value="Unassembled WGS sequence"/>
</dbReference>
<dbReference type="Pfam" id="PF11697">
    <property type="entry name" value="DUF3293"/>
    <property type="match status" value="1"/>
</dbReference>
<protein>
    <recommendedName>
        <fullName evidence="3">DUF3293 domain-containing protein</fullName>
    </recommendedName>
</protein>
<evidence type="ECO:0008006" key="3">
    <source>
        <dbReference type="Google" id="ProtNLM"/>
    </source>
</evidence>
<evidence type="ECO:0000313" key="2">
    <source>
        <dbReference type="Proteomes" id="UP000190834"/>
    </source>
</evidence>
<dbReference type="STRING" id="1123491.SAMN02745782_01200"/>
<gene>
    <name evidence="1" type="ORF">SAMN02745782_01200</name>
</gene>
<dbReference type="OrthoDB" id="5604578at2"/>
<keyword evidence="2" id="KW-1185">Reference proteome</keyword>
<dbReference type="InterPro" id="IPR021710">
    <property type="entry name" value="DUF3293"/>
</dbReference>
<evidence type="ECO:0000313" key="1">
    <source>
        <dbReference type="EMBL" id="SJZ73770.1"/>
    </source>
</evidence>
<dbReference type="AlphaFoldDB" id="A0A1T4N335"/>
<proteinExistence type="predicted"/>
<reference evidence="2" key="1">
    <citation type="submission" date="2017-02" db="EMBL/GenBank/DDBJ databases">
        <authorList>
            <person name="Varghese N."/>
            <person name="Submissions S."/>
        </authorList>
    </citation>
    <scope>NUCLEOTIDE SEQUENCE [LARGE SCALE GENOMIC DNA]</scope>
    <source>
        <strain evidence="2">DSM 19608</strain>
    </source>
</reference>
<organism evidence="1 2">
    <name type="scientific">Vibrio cincinnatiensis DSM 19608</name>
    <dbReference type="NCBI Taxonomy" id="1123491"/>
    <lineage>
        <taxon>Bacteria</taxon>
        <taxon>Pseudomonadati</taxon>
        <taxon>Pseudomonadota</taxon>
        <taxon>Gammaproteobacteria</taxon>
        <taxon>Vibrionales</taxon>
        <taxon>Vibrionaceae</taxon>
        <taxon>Vibrio</taxon>
    </lineage>
</organism>
<name>A0A1T4N335_VIBCI</name>
<dbReference type="EMBL" id="FUXB01000005">
    <property type="protein sequence ID" value="SJZ73770.1"/>
    <property type="molecule type" value="Genomic_DNA"/>
</dbReference>
<accession>A0A1T4N335</accession>